<name>A0A9X2UJC9_9BACT</name>
<dbReference type="EMBL" id="JANUBF010000003">
    <property type="protein sequence ID" value="MCS4035699.1"/>
    <property type="molecule type" value="Genomic_DNA"/>
</dbReference>
<dbReference type="Proteomes" id="UP001155040">
    <property type="component" value="Unassembled WGS sequence"/>
</dbReference>
<gene>
    <name evidence="2" type="ORF">GGQ01_000747</name>
</gene>
<dbReference type="RefSeq" id="WP_183990580.1">
    <property type="nucleotide sequence ID" value="NZ_JACIFG010000005.1"/>
</dbReference>
<keyword evidence="1" id="KW-0732">Signal</keyword>
<feature type="chain" id="PRO_5040739089" evidence="1">
    <location>
        <begin position="22"/>
        <end position="482"/>
    </location>
</feature>
<organism evidence="2 3">
    <name type="scientific">Salinibacter ruber</name>
    <dbReference type="NCBI Taxonomy" id="146919"/>
    <lineage>
        <taxon>Bacteria</taxon>
        <taxon>Pseudomonadati</taxon>
        <taxon>Rhodothermota</taxon>
        <taxon>Rhodothermia</taxon>
        <taxon>Rhodothermales</taxon>
        <taxon>Salinibacteraceae</taxon>
        <taxon>Salinibacter</taxon>
    </lineage>
</organism>
<dbReference type="PROSITE" id="PS51257">
    <property type="entry name" value="PROKAR_LIPOPROTEIN"/>
    <property type="match status" value="1"/>
</dbReference>
<reference evidence="2" key="1">
    <citation type="submission" date="2022-08" db="EMBL/GenBank/DDBJ databases">
        <title>Genomic Encyclopedia of Type Strains, Phase V (KMG-V): Genome sequencing to study the core and pangenomes of soil and plant-associated prokaryotes.</title>
        <authorList>
            <person name="Whitman W."/>
        </authorList>
    </citation>
    <scope>NUCLEOTIDE SEQUENCE</scope>
    <source>
        <strain evidence="2">SP3012</strain>
    </source>
</reference>
<dbReference type="InterPro" id="IPR008979">
    <property type="entry name" value="Galactose-bd-like_sf"/>
</dbReference>
<sequence>MRRSVTLFTGLLVLASLGWLTGCDTFDSNPSEVEDFDIQENMNTPTGRTVTPDLSPQFSVNYQGLAAPPTASSPSDVLAIDTVSTQGDATRGGERRWRLSLTTDNIDQVLAQASVLIEGRTTGGRTITDTLAVSATTTLQVQRDFTSSFAVVADYEGDVTASTYGGNDPATEAYEGSQRTIQTSGGTSTTLVNQSFSQSTNQPGGSNGVRYLEIEGSSSGSTTIQRWMSVSNADIFTFLVRPASSSFILTISFTEETENGPETYELDLPIPAGGGWLKIGVPFEFFEGFNPVAARAGGNGPLTSIDLSADRDVTYAIDELVFGKQGVGGRAEFHDFERTTLAYGPPFCTGNSYGFAMGTDSVSTASDGLTSRRLSGQDCFGYNYGRLYVDVDGSDVLSFRAKGSTDTAGEDVVEVFVQTGGAGGFGGTVSRVAPDGNWKTFEVPISQLGDDPSALLDPGINNIGFNADGTFLLDDVKIMLKE</sequence>
<protein>
    <submittedName>
        <fullName evidence="2">Uncharacterized protein</fullName>
    </submittedName>
</protein>
<feature type="signal peptide" evidence="1">
    <location>
        <begin position="1"/>
        <end position="21"/>
    </location>
</feature>
<proteinExistence type="predicted"/>
<dbReference type="AlphaFoldDB" id="A0A9X2UJC9"/>
<dbReference type="Gene3D" id="2.60.120.430">
    <property type="entry name" value="Galactose-binding lectin"/>
    <property type="match status" value="1"/>
</dbReference>
<comment type="caution">
    <text evidence="2">The sequence shown here is derived from an EMBL/GenBank/DDBJ whole genome shotgun (WGS) entry which is preliminary data.</text>
</comment>
<accession>A0A9X2UJC9</accession>
<evidence type="ECO:0000313" key="3">
    <source>
        <dbReference type="Proteomes" id="UP001155040"/>
    </source>
</evidence>
<dbReference type="SUPFAM" id="SSF49785">
    <property type="entry name" value="Galactose-binding domain-like"/>
    <property type="match status" value="1"/>
</dbReference>
<evidence type="ECO:0000313" key="2">
    <source>
        <dbReference type="EMBL" id="MCS4035699.1"/>
    </source>
</evidence>
<evidence type="ECO:0000256" key="1">
    <source>
        <dbReference type="SAM" id="SignalP"/>
    </source>
</evidence>